<dbReference type="AlphaFoldDB" id="A0AAE0FKH7"/>
<evidence type="ECO:0000313" key="2">
    <source>
        <dbReference type="EMBL" id="KAK3261428.1"/>
    </source>
</evidence>
<evidence type="ECO:0000313" key="3">
    <source>
        <dbReference type="Proteomes" id="UP001190700"/>
    </source>
</evidence>
<gene>
    <name evidence="2" type="ORF">CYMTET_29663</name>
</gene>
<organism evidence="2 3">
    <name type="scientific">Cymbomonas tetramitiformis</name>
    <dbReference type="NCBI Taxonomy" id="36881"/>
    <lineage>
        <taxon>Eukaryota</taxon>
        <taxon>Viridiplantae</taxon>
        <taxon>Chlorophyta</taxon>
        <taxon>Pyramimonadophyceae</taxon>
        <taxon>Pyramimonadales</taxon>
        <taxon>Pyramimonadaceae</taxon>
        <taxon>Cymbomonas</taxon>
    </lineage>
</organism>
<name>A0AAE0FKH7_9CHLO</name>
<dbReference type="EMBL" id="LGRX02016895">
    <property type="protein sequence ID" value="KAK3261428.1"/>
    <property type="molecule type" value="Genomic_DNA"/>
</dbReference>
<feature type="region of interest" description="Disordered" evidence="1">
    <location>
        <begin position="311"/>
        <end position="335"/>
    </location>
</feature>
<accession>A0AAE0FKH7</accession>
<keyword evidence="3" id="KW-1185">Reference proteome</keyword>
<comment type="caution">
    <text evidence="2">The sequence shown here is derived from an EMBL/GenBank/DDBJ whole genome shotgun (WGS) entry which is preliminary data.</text>
</comment>
<sequence length="370" mass="40041">EVRTSRNDLEQGMLMAQQRVSSCPPLPAPLPCWLLMGEGMRWALGLSLAQNQQSGEANFLRAGRSVNHGGRPGVGGMYSADFSNTQHLKQELQQVQRIAAVREVELSAQIKRGATELEQTKASLATEAAATAVSESAEVTARIELKDAMAAIQQYQTQMAEQRMDLGKKVAASMQREGDLTRQVAELEHQLTVVQPSPMLFTYSVWGGLLQRSGAGGSGQARRKSWSWSYRRCSRQAAGGSGGGSRRSSGRDAGSSLQRLSSRSKAEAEAQVLQATNKGAQDAVEMSARLSEELEAAQSLVSSKQRELEAAEQATHGSSTAQAEMASELQRVEQERDVMIKKHTEAVLQLAEQDNANRLSLKPCNHPAAP</sequence>
<reference evidence="2 3" key="1">
    <citation type="journal article" date="2015" name="Genome Biol. Evol.">
        <title>Comparative Genomics of a Bacterivorous Green Alga Reveals Evolutionary Causalities and Consequences of Phago-Mixotrophic Mode of Nutrition.</title>
        <authorList>
            <person name="Burns J.A."/>
            <person name="Paasch A."/>
            <person name="Narechania A."/>
            <person name="Kim E."/>
        </authorList>
    </citation>
    <scope>NUCLEOTIDE SEQUENCE [LARGE SCALE GENOMIC DNA]</scope>
    <source>
        <strain evidence="2 3">PLY_AMNH</strain>
    </source>
</reference>
<evidence type="ECO:0000256" key="1">
    <source>
        <dbReference type="SAM" id="MobiDB-lite"/>
    </source>
</evidence>
<proteinExistence type="predicted"/>
<feature type="region of interest" description="Disordered" evidence="1">
    <location>
        <begin position="236"/>
        <end position="269"/>
    </location>
</feature>
<dbReference type="Proteomes" id="UP001190700">
    <property type="component" value="Unassembled WGS sequence"/>
</dbReference>
<feature type="non-terminal residue" evidence="2">
    <location>
        <position position="1"/>
    </location>
</feature>
<protein>
    <submittedName>
        <fullName evidence="2">Uncharacterized protein</fullName>
    </submittedName>
</protein>